<dbReference type="WBParaSite" id="NBR_0000496301-mRNA-1">
    <property type="protein sequence ID" value="NBR_0000496301-mRNA-1"/>
    <property type="gene ID" value="NBR_0000496301"/>
</dbReference>
<sequence length="58" mass="6926">MKKAKTDHLVRPLKEVYRTRWMSIGRARFPITHRCFRFPPAKQDILTLRPRSIFSTIG</sequence>
<keyword evidence="2" id="KW-1185">Reference proteome</keyword>
<organism evidence="3">
    <name type="scientific">Nippostrongylus brasiliensis</name>
    <name type="common">Rat hookworm</name>
    <dbReference type="NCBI Taxonomy" id="27835"/>
    <lineage>
        <taxon>Eukaryota</taxon>
        <taxon>Metazoa</taxon>
        <taxon>Ecdysozoa</taxon>
        <taxon>Nematoda</taxon>
        <taxon>Chromadorea</taxon>
        <taxon>Rhabditida</taxon>
        <taxon>Rhabditina</taxon>
        <taxon>Rhabditomorpha</taxon>
        <taxon>Strongyloidea</taxon>
        <taxon>Heligmosomidae</taxon>
        <taxon>Nippostrongylus</taxon>
    </lineage>
</organism>
<evidence type="ECO:0000313" key="1">
    <source>
        <dbReference type="EMBL" id="VDL68553.1"/>
    </source>
</evidence>
<proteinExistence type="predicted"/>
<name>A0A0N4XR11_NIPBR</name>
<dbReference type="AlphaFoldDB" id="A0A0N4XR11"/>
<reference evidence="1 2" key="2">
    <citation type="submission" date="2018-11" db="EMBL/GenBank/DDBJ databases">
        <authorList>
            <consortium name="Pathogen Informatics"/>
        </authorList>
    </citation>
    <scope>NUCLEOTIDE SEQUENCE [LARGE SCALE GENOMIC DNA]</scope>
</reference>
<dbReference type="Proteomes" id="UP000271162">
    <property type="component" value="Unassembled WGS sequence"/>
</dbReference>
<accession>A0A0N4XR11</accession>
<dbReference type="EMBL" id="UYSL01010564">
    <property type="protein sequence ID" value="VDL68553.1"/>
    <property type="molecule type" value="Genomic_DNA"/>
</dbReference>
<evidence type="ECO:0000313" key="3">
    <source>
        <dbReference type="WBParaSite" id="NBR_0000496301-mRNA-1"/>
    </source>
</evidence>
<reference evidence="3" key="1">
    <citation type="submission" date="2017-02" db="UniProtKB">
        <authorList>
            <consortium name="WormBaseParasite"/>
        </authorList>
    </citation>
    <scope>IDENTIFICATION</scope>
</reference>
<evidence type="ECO:0000313" key="2">
    <source>
        <dbReference type="Proteomes" id="UP000271162"/>
    </source>
</evidence>
<gene>
    <name evidence="1" type="ORF">NBR_LOCUS4964</name>
</gene>
<protein>
    <submittedName>
        <fullName evidence="1 3">Uncharacterized protein</fullName>
    </submittedName>
</protein>